<accession>A0A2G5EEC0</accession>
<sequence length="284" mass="31906">MVRADETRVKKGFSCCRIKDDGKLPELFSRTIIRDDRKLPELFSRTIIRDNGKLPELFSRTIIRDDGELPKLFSYNTIKEDDGKLAKPRLRSWAKFGDPANKDDGDRLTKVSTEEIIIERPRVTGSKADGIKDAGGAVLMVCRTCRKKGDHWTSKCPYKDLAPPPEAPSTSSGATMETYVSPNKRQGADRSKQEMGRRNDENSVCVSNLSEDTLEPDLEDLFSKCGLVSCVYIPYDQKTGKSKGFGFVNFVHKSDAEKAIAKLNGYGYDNLILRVDWANTPRKN</sequence>
<evidence type="ECO:0000256" key="2">
    <source>
        <dbReference type="PROSITE-ProRule" id="PRU00176"/>
    </source>
</evidence>
<dbReference type="InterPro" id="IPR000504">
    <property type="entry name" value="RRM_dom"/>
</dbReference>
<evidence type="ECO:0000313" key="5">
    <source>
        <dbReference type="EMBL" id="PIA54115.1"/>
    </source>
</evidence>
<keyword evidence="1 2" id="KW-0694">RNA-binding</keyword>
<dbReference type="Pfam" id="PF00076">
    <property type="entry name" value="RRM_1"/>
    <property type="match status" value="1"/>
</dbReference>
<dbReference type="InterPro" id="IPR035979">
    <property type="entry name" value="RBD_domain_sf"/>
</dbReference>
<dbReference type="OrthoDB" id="1749473at2759"/>
<dbReference type="SMART" id="SM00360">
    <property type="entry name" value="RRM"/>
    <property type="match status" value="1"/>
</dbReference>
<proteinExistence type="predicted"/>
<dbReference type="InParanoid" id="A0A2G5EEC0"/>
<keyword evidence="6" id="KW-1185">Reference proteome</keyword>
<dbReference type="InterPro" id="IPR034240">
    <property type="entry name" value="eIF3G_RRM"/>
</dbReference>
<dbReference type="PROSITE" id="PS50102">
    <property type="entry name" value="RRM"/>
    <property type="match status" value="1"/>
</dbReference>
<gene>
    <name evidence="5" type="ORF">AQUCO_00900588v1</name>
</gene>
<name>A0A2G5EEC0_AQUCA</name>
<evidence type="ECO:0000256" key="1">
    <source>
        <dbReference type="ARBA" id="ARBA00022884"/>
    </source>
</evidence>
<dbReference type="Pfam" id="PF12353">
    <property type="entry name" value="eIF3g"/>
    <property type="match status" value="1"/>
</dbReference>
<dbReference type="STRING" id="218851.A0A2G5EEC0"/>
<feature type="domain" description="RRM" evidence="4">
    <location>
        <begin position="202"/>
        <end position="280"/>
    </location>
</feature>
<dbReference type="PANTHER" id="PTHR10352">
    <property type="entry name" value="EUKARYOTIC TRANSLATION INITIATION FACTOR 3 SUBUNIT G"/>
    <property type="match status" value="1"/>
</dbReference>
<dbReference type="InterPro" id="IPR012677">
    <property type="entry name" value="Nucleotide-bd_a/b_plait_sf"/>
</dbReference>
<evidence type="ECO:0000259" key="4">
    <source>
        <dbReference type="PROSITE" id="PS50102"/>
    </source>
</evidence>
<dbReference type="InterPro" id="IPR024675">
    <property type="entry name" value="eIF3g_N"/>
</dbReference>
<evidence type="ECO:0000313" key="6">
    <source>
        <dbReference type="Proteomes" id="UP000230069"/>
    </source>
</evidence>
<organism evidence="5 6">
    <name type="scientific">Aquilegia coerulea</name>
    <name type="common">Rocky mountain columbine</name>
    <dbReference type="NCBI Taxonomy" id="218851"/>
    <lineage>
        <taxon>Eukaryota</taxon>
        <taxon>Viridiplantae</taxon>
        <taxon>Streptophyta</taxon>
        <taxon>Embryophyta</taxon>
        <taxon>Tracheophyta</taxon>
        <taxon>Spermatophyta</taxon>
        <taxon>Magnoliopsida</taxon>
        <taxon>Ranunculales</taxon>
        <taxon>Ranunculaceae</taxon>
        <taxon>Thalictroideae</taxon>
        <taxon>Aquilegia</taxon>
    </lineage>
</organism>
<dbReference type="EMBL" id="KZ305026">
    <property type="protein sequence ID" value="PIA54115.1"/>
    <property type="molecule type" value="Genomic_DNA"/>
</dbReference>
<dbReference type="AlphaFoldDB" id="A0A2G5EEC0"/>
<evidence type="ECO:0000256" key="3">
    <source>
        <dbReference type="SAM" id="MobiDB-lite"/>
    </source>
</evidence>
<feature type="compositionally biased region" description="Polar residues" evidence="3">
    <location>
        <begin position="168"/>
        <end position="184"/>
    </location>
</feature>
<dbReference type="CDD" id="cd12408">
    <property type="entry name" value="RRM_eIF3G_like"/>
    <property type="match status" value="1"/>
</dbReference>
<dbReference type="SUPFAM" id="SSF54928">
    <property type="entry name" value="RNA-binding domain, RBD"/>
    <property type="match status" value="1"/>
</dbReference>
<dbReference type="Gene3D" id="3.30.70.330">
    <property type="match status" value="1"/>
</dbReference>
<feature type="compositionally biased region" description="Basic and acidic residues" evidence="3">
    <location>
        <begin position="186"/>
        <end position="201"/>
    </location>
</feature>
<protein>
    <recommendedName>
        <fullName evidence="4">RRM domain-containing protein</fullName>
    </recommendedName>
</protein>
<dbReference type="GO" id="GO:0003723">
    <property type="term" value="F:RNA binding"/>
    <property type="evidence" value="ECO:0007669"/>
    <property type="project" value="UniProtKB-UniRule"/>
</dbReference>
<feature type="region of interest" description="Disordered" evidence="3">
    <location>
        <begin position="160"/>
        <end position="204"/>
    </location>
</feature>
<reference evidence="5 6" key="1">
    <citation type="submission" date="2017-09" db="EMBL/GenBank/DDBJ databases">
        <title>WGS assembly of Aquilegia coerulea Goldsmith.</title>
        <authorList>
            <person name="Hodges S."/>
            <person name="Kramer E."/>
            <person name="Nordborg M."/>
            <person name="Tomkins J."/>
            <person name="Borevitz J."/>
            <person name="Derieg N."/>
            <person name="Yan J."/>
            <person name="Mihaltcheva S."/>
            <person name="Hayes R.D."/>
            <person name="Rokhsar D."/>
        </authorList>
    </citation>
    <scope>NUCLEOTIDE SEQUENCE [LARGE SCALE GENOMIC DNA]</scope>
    <source>
        <strain evidence="6">cv. Goldsmith</strain>
    </source>
</reference>
<dbReference type="Proteomes" id="UP000230069">
    <property type="component" value="Unassembled WGS sequence"/>
</dbReference>